<organism evidence="2 3">
    <name type="scientific">Flavivirga algicola</name>
    <dbReference type="NCBI Taxonomy" id="2729136"/>
    <lineage>
        <taxon>Bacteria</taxon>
        <taxon>Pseudomonadati</taxon>
        <taxon>Bacteroidota</taxon>
        <taxon>Flavobacteriia</taxon>
        <taxon>Flavobacteriales</taxon>
        <taxon>Flavobacteriaceae</taxon>
        <taxon>Flavivirga</taxon>
    </lineage>
</organism>
<evidence type="ECO:0000313" key="3">
    <source>
        <dbReference type="Proteomes" id="UP000746690"/>
    </source>
</evidence>
<evidence type="ECO:0008006" key="4">
    <source>
        <dbReference type="Google" id="ProtNLM"/>
    </source>
</evidence>
<dbReference type="Proteomes" id="UP000746690">
    <property type="component" value="Unassembled WGS sequence"/>
</dbReference>
<dbReference type="RefSeq" id="WP_169669587.1">
    <property type="nucleotide sequence ID" value="NZ_JABBHF010000001.1"/>
</dbReference>
<proteinExistence type="predicted"/>
<dbReference type="EMBL" id="JABBHF010000001">
    <property type="protein sequence ID" value="NMH86291.1"/>
    <property type="molecule type" value="Genomic_DNA"/>
</dbReference>
<accession>A0ABX1RRV9</accession>
<keyword evidence="3" id="KW-1185">Reference proteome</keyword>
<keyword evidence="1" id="KW-0732">Signal</keyword>
<name>A0ABX1RRV9_9FLAO</name>
<comment type="caution">
    <text evidence="2">The sequence shown here is derived from an EMBL/GenBank/DDBJ whole genome shotgun (WGS) entry which is preliminary data.</text>
</comment>
<evidence type="ECO:0000256" key="1">
    <source>
        <dbReference type="SAM" id="SignalP"/>
    </source>
</evidence>
<reference evidence="2 3" key="1">
    <citation type="submission" date="2020-04" db="EMBL/GenBank/DDBJ databases">
        <title>A Flavivirga sp. nov.</title>
        <authorList>
            <person name="Sun X."/>
        </authorList>
    </citation>
    <scope>NUCLEOTIDE SEQUENCE [LARGE SCALE GENOMIC DNA]</scope>
    <source>
        <strain evidence="2 3">Y03</strain>
    </source>
</reference>
<feature type="signal peptide" evidence="1">
    <location>
        <begin position="1"/>
        <end position="23"/>
    </location>
</feature>
<evidence type="ECO:0000313" key="2">
    <source>
        <dbReference type="EMBL" id="NMH86291.1"/>
    </source>
</evidence>
<protein>
    <recommendedName>
        <fullName evidence="4">DUF3575 domain-containing protein</fullName>
    </recommendedName>
</protein>
<feature type="chain" id="PRO_5047544301" description="DUF3575 domain-containing protein" evidence="1">
    <location>
        <begin position="24"/>
        <end position="196"/>
    </location>
</feature>
<sequence>MKHLKTGIATIVLILSINFYSSAQEANSKTKISIEIDPATFAFKGYSFHLRLQPKDCEHLLFGFGTYAMDMPDLLVDFNSKNKNKGWDVRLNQGYSLFGEHHFSKVNHKWFIGSQIGVQEFKIQNSHVNGKEKFTNILAMAYFGYTIKPFKNNLYIKPWAGAGYTSKISGNNTLGASEYDIAPITMFATLHIGYAF</sequence>
<gene>
    <name evidence="2" type="ORF">HHX25_02125</name>
</gene>